<dbReference type="Gene3D" id="2.120.10.30">
    <property type="entry name" value="TolB, C-terminal domain"/>
    <property type="match status" value="2"/>
</dbReference>
<dbReference type="PROSITE" id="PS51257">
    <property type="entry name" value="PROKAR_LIPOPROTEIN"/>
    <property type="match status" value="1"/>
</dbReference>
<evidence type="ECO:0000256" key="1">
    <source>
        <dbReference type="SAM" id="SignalP"/>
    </source>
</evidence>
<name>A0A7W5JWH6_9ACTN</name>
<dbReference type="InterPro" id="IPR053224">
    <property type="entry name" value="Sensory_adhesion_molecule"/>
</dbReference>
<dbReference type="AlphaFoldDB" id="A0A7W5JWH6"/>
<evidence type="ECO:0000313" key="3">
    <source>
        <dbReference type="Proteomes" id="UP000565572"/>
    </source>
</evidence>
<dbReference type="EMBL" id="JACHZG010000001">
    <property type="protein sequence ID" value="MBB3327062.1"/>
    <property type="molecule type" value="Genomic_DNA"/>
</dbReference>
<dbReference type="RefSeq" id="WP_183338021.1">
    <property type="nucleotide sequence ID" value="NZ_JACHZG010000001.1"/>
</dbReference>
<reference evidence="2 3" key="1">
    <citation type="submission" date="2020-08" db="EMBL/GenBank/DDBJ databases">
        <title>Sequencing the genomes of 1000 actinobacteria strains.</title>
        <authorList>
            <person name="Klenk H.-P."/>
        </authorList>
    </citation>
    <scope>NUCLEOTIDE SEQUENCE [LARGE SCALE GENOMIC DNA]</scope>
    <source>
        <strain evidence="2 3">DSM 11053</strain>
    </source>
</reference>
<dbReference type="InterPro" id="IPR011042">
    <property type="entry name" value="6-blade_b-propeller_TolB-like"/>
</dbReference>
<proteinExistence type="predicted"/>
<dbReference type="SUPFAM" id="SSF63829">
    <property type="entry name" value="Calcium-dependent phosphotriesterase"/>
    <property type="match status" value="1"/>
</dbReference>
<evidence type="ECO:0000313" key="2">
    <source>
        <dbReference type="EMBL" id="MBB3327062.1"/>
    </source>
</evidence>
<comment type="caution">
    <text evidence="2">The sequence shown here is derived from an EMBL/GenBank/DDBJ whole genome shotgun (WGS) entry which is preliminary data.</text>
</comment>
<dbReference type="PANTHER" id="PTHR31460">
    <property type="match status" value="1"/>
</dbReference>
<feature type="signal peptide" evidence="1">
    <location>
        <begin position="1"/>
        <end position="23"/>
    </location>
</feature>
<organism evidence="2 3">
    <name type="scientific">Microlunatus antarcticus</name>
    <dbReference type="NCBI Taxonomy" id="53388"/>
    <lineage>
        <taxon>Bacteria</taxon>
        <taxon>Bacillati</taxon>
        <taxon>Actinomycetota</taxon>
        <taxon>Actinomycetes</taxon>
        <taxon>Propionibacteriales</taxon>
        <taxon>Propionibacteriaceae</taxon>
        <taxon>Microlunatus</taxon>
    </lineage>
</organism>
<dbReference type="Proteomes" id="UP000565572">
    <property type="component" value="Unassembled WGS sequence"/>
</dbReference>
<keyword evidence="3" id="KW-1185">Reference proteome</keyword>
<sequence>MKCAALVAAALSAGCLLIVPTTAAEAHQRPTTYVLQGDPSDPQGSKFEGIGVDRRERTFYVSETTGGEIHRGDVRTGRTEVWLREGADGRSTARGVTVDRQGRVYVAGGPNSTQSGGPDLWVYAPDGRLLAALRVDVSNPFLNDVTIGPDGAAYFTNSNAPQIFRVAFQDGRWQVRTWADATDVIPTQSGFNLGGIVVSPDRRALVVAQGNTGQLWRFSLRSGRTRPIDIADANLLNADGLVLRGHTLRVVRNFDRKLSTLRLDDSGRAARLVAERDTDPTRVFTTAKIARGQLLLVDSKFDEPVAAPPYEVVALRLHR</sequence>
<feature type="chain" id="PRO_5038438724" evidence="1">
    <location>
        <begin position="24"/>
        <end position="319"/>
    </location>
</feature>
<keyword evidence="1" id="KW-0732">Signal</keyword>
<accession>A0A7W5JWH6</accession>
<protein>
    <submittedName>
        <fullName evidence="2">Sugar lactone lactonase YvrE</fullName>
    </submittedName>
</protein>
<gene>
    <name evidence="2" type="ORF">FHX39_002006</name>
</gene>
<dbReference type="PANTHER" id="PTHR31460:SF3">
    <property type="entry name" value="MESOCENTIN"/>
    <property type="match status" value="1"/>
</dbReference>